<reference evidence="2" key="1">
    <citation type="submission" date="2019-02" db="EMBL/GenBank/DDBJ databases">
        <title>Genomic characterization of isolates from hospital effluents in KZN, South Africa.</title>
        <authorList>
            <person name="Ntshobeni N."/>
            <person name="Allam M."/>
            <person name="Ismail A."/>
            <person name="Amoako D."/>
            <person name="Essack S."/>
            <person name="Chenia H."/>
        </authorList>
    </citation>
    <scope>NUCLEOTIDE SEQUENCE</scope>
    <source>
        <strain evidence="2">AFE97_S1</strain>
    </source>
</reference>
<protein>
    <submittedName>
        <fullName evidence="2">ABC transporter substrate-binding protein</fullName>
    </submittedName>
</protein>
<comment type="caution">
    <text evidence="2">The sequence shown here is derived from an EMBL/GenBank/DDBJ whole genome shotgun (WGS) entry which is preliminary data.</text>
</comment>
<dbReference type="PANTHER" id="PTHR30535:SF34">
    <property type="entry name" value="MOLYBDATE-BINDING PROTEIN MOLA"/>
    <property type="match status" value="1"/>
</dbReference>
<proteinExistence type="predicted"/>
<organism evidence="2 3">
    <name type="scientific">Providencia rettgeri</name>
    <dbReference type="NCBI Taxonomy" id="587"/>
    <lineage>
        <taxon>Bacteria</taxon>
        <taxon>Pseudomonadati</taxon>
        <taxon>Pseudomonadota</taxon>
        <taxon>Gammaproteobacteria</taxon>
        <taxon>Enterobacterales</taxon>
        <taxon>Morganellaceae</taxon>
        <taxon>Providencia</taxon>
    </lineage>
</organism>
<dbReference type="PROSITE" id="PS50983">
    <property type="entry name" value="FE_B12_PBP"/>
    <property type="match status" value="1"/>
</dbReference>
<dbReference type="InterPro" id="IPR002491">
    <property type="entry name" value="ABC_transptr_periplasmic_BD"/>
</dbReference>
<dbReference type="SUPFAM" id="SSF53807">
    <property type="entry name" value="Helical backbone' metal receptor"/>
    <property type="match status" value="1"/>
</dbReference>
<feature type="domain" description="Fe/B12 periplasmic-binding" evidence="1">
    <location>
        <begin position="49"/>
        <end position="351"/>
    </location>
</feature>
<evidence type="ECO:0000313" key="2">
    <source>
        <dbReference type="EMBL" id="MBX6980186.1"/>
    </source>
</evidence>
<evidence type="ECO:0000259" key="1">
    <source>
        <dbReference type="PROSITE" id="PS50983"/>
    </source>
</evidence>
<dbReference type="EMBL" id="SHDO01000008">
    <property type="protein sequence ID" value="MBX6980186.1"/>
    <property type="molecule type" value="Genomic_DNA"/>
</dbReference>
<dbReference type="OrthoDB" id="9775594at2"/>
<dbReference type="Gene3D" id="3.40.50.1980">
    <property type="entry name" value="Nitrogenase molybdenum iron protein domain"/>
    <property type="match status" value="2"/>
</dbReference>
<dbReference type="RefSeq" id="WP_080750897.1">
    <property type="nucleotide sequence ID" value="NZ_ABEXNG020000061.1"/>
</dbReference>
<dbReference type="PROSITE" id="PS51318">
    <property type="entry name" value="TAT"/>
    <property type="match status" value="1"/>
</dbReference>
<accession>A0A2R3LWP0</accession>
<dbReference type="Proteomes" id="UP000824410">
    <property type="component" value="Unassembled WGS sequence"/>
</dbReference>
<sequence>MTVSKRDFIKAGLATMALTLVSSPSLAEKKRSITDILGRSVDFSKKPERIYLADPSLIFLYAVLNKKNFVEKLVAIPSNFRSADLRSYQQYCKAFPALQTLPHLPPIGGAQANLEIILTLKPEMIFTTTGTFAGLQANGLLAILQRANIPVIALDMSIDPIGNTPKSVAIMAEVFQQQDSAKRINQFIKTQLEMVENRLRDAKPNMPSVLLERAAGFTDECCFAYGNGNFAQFLTFAGGVNISEQYIHGTYGILNQETIIHTEAQMVIVTGTDWSGYNPKGGWVGLGPGADLAIAKQKLKQLMVRNAFKTLSAVKRQQVHAIWHTFYDSPFGFIAVLKFASWLHPTLFADLDADKVFKSFTEQFLPIKWEEGYWVSL</sequence>
<dbReference type="PANTHER" id="PTHR30535">
    <property type="entry name" value="VITAMIN B12-BINDING PROTEIN"/>
    <property type="match status" value="1"/>
</dbReference>
<gene>
    <name evidence="2" type="ORF">EX242_07920</name>
</gene>
<dbReference type="Pfam" id="PF01497">
    <property type="entry name" value="Peripla_BP_2"/>
    <property type="match status" value="1"/>
</dbReference>
<name>A0A2R3LWP0_PRORE</name>
<dbReference type="InterPro" id="IPR006311">
    <property type="entry name" value="TAT_signal"/>
</dbReference>
<dbReference type="AlphaFoldDB" id="A0A2R3LWP0"/>
<evidence type="ECO:0000313" key="3">
    <source>
        <dbReference type="Proteomes" id="UP000824410"/>
    </source>
</evidence>
<dbReference type="InterPro" id="IPR050902">
    <property type="entry name" value="ABC_Transporter_SBP"/>
</dbReference>